<keyword evidence="1" id="KW-0175">Coiled coil</keyword>
<feature type="coiled-coil region" evidence="1">
    <location>
        <begin position="187"/>
        <end position="214"/>
    </location>
</feature>
<sequence length="358" mass="41360">MNPMIVRDEQDKEVGGAKIHGLVVGGADEHVEKPKQQRKRGPRIVFDVTRVRSEDVPAKLIYTIVEAAFIVDNRSRKSILKAAGITFSQFKHWLTKRHILPFRNELELLRQLPDMYSYIDKKQSKEFVRSRLCSHFEDEISKTCADKGPSRNDVLTKYFDLQESSGRVRGVGGFFIPTAYFHIAKNSKKRSEEIEKLSQENEKFRLRVLELKNIHISTQSTLKSTHGSWSRPRLEYDIQCKKNLEKEKMNVTTKVVKEEVNVDVVILNDQHEDARKVCNEKEVVCESNINMPLPLKTILKFVEKGNGQRFRDSLPTTILVVWYLHSQDHVSNYIVIDPSLYLLDTTSKKLEFAICAVD</sequence>
<name>A0A5D3DRX4_CUCMM</name>
<accession>A0A5D3DRX4</accession>
<organism evidence="2 3">
    <name type="scientific">Cucumis melo var. makuwa</name>
    <name type="common">Oriental melon</name>
    <dbReference type="NCBI Taxonomy" id="1194695"/>
    <lineage>
        <taxon>Eukaryota</taxon>
        <taxon>Viridiplantae</taxon>
        <taxon>Streptophyta</taxon>
        <taxon>Embryophyta</taxon>
        <taxon>Tracheophyta</taxon>
        <taxon>Spermatophyta</taxon>
        <taxon>Magnoliopsida</taxon>
        <taxon>eudicotyledons</taxon>
        <taxon>Gunneridae</taxon>
        <taxon>Pentapetalae</taxon>
        <taxon>rosids</taxon>
        <taxon>fabids</taxon>
        <taxon>Cucurbitales</taxon>
        <taxon>Cucurbitaceae</taxon>
        <taxon>Benincaseae</taxon>
        <taxon>Cucumis</taxon>
    </lineage>
</organism>
<keyword evidence="2" id="KW-0418">Kinase</keyword>
<dbReference type="PANTHER" id="PTHR33018">
    <property type="entry name" value="OS10G0338966 PROTEIN-RELATED"/>
    <property type="match status" value="1"/>
</dbReference>
<dbReference type="GO" id="GO:0016301">
    <property type="term" value="F:kinase activity"/>
    <property type="evidence" value="ECO:0007669"/>
    <property type="project" value="UniProtKB-KW"/>
</dbReference>
<evidence type="ECO:0000313" key="2">
    <source>
        <dbReference type="EMBL" id="TYK26324.1"/>
    </source>
</evidence>
<reference evidence="2 3" key="1">
    <citation type="submission" date="2019-08" db="EMBL/GenBank/DDBJ databases">
        <title>Draft genome sequences of two oriental melons (Cucumis melo L. var makuwa).</title>
        <authorList>
            <person name="Kwon S.-Y."/>
        </authorList>
    </citation>
    <scope>NUCLEOTIDE SEQUENCE [LARGE SCALE GENOMIC DNA]</scope>
    <source>
        <strain evidence="3">cv. Chang Bougi</strain>
        <tissue evidence="2">Leaf</tissue>
    </source>
</reference>
<dbReference type="PANTHER" id="PTHR33018:SF34">
    <property type="entry name" value="OS02G0472350 PROTEIN"/>
    <property type="match status" value="1"/>
</dbReference>
<keyword evidence="2" id="KW-0808">Transferase</keyword>
<proteinExistence type="predicted"/>
<dbReference type="EMBL" id="SSTD01003480">
    <property type="protein sequence ID" value="TYK26324.1"/>
    <property type="molecule type" value="Genomic_DNA"/>
</dbReference>
<evidence type="ECO:0000256" key="1">
    <source>
        <dbReference type="SAM" id="Coils"/>
    </source>
</evidence>
<protein>
    <submittedName>
        <fullName evidence="2">Putative serine/threonine-protein kinase nek2</fullName>
    </submittedName>
</protein>
<evidence type="ECO:0000313" key="3">
    <source>
        <dbReference type="Proteomes" id="UP000321947"/>
    </source>
</evidence>
<comment type="caution">
    <text evidence="2">The sequence shown here is derived from an EMBL/GenBank/DDBJ whole genome shotgun (WGS) entry which is preliminary data.</text>
</comment>
<dbReference type="Proteomes" id="UP000321947">
    <property type="component" value="Unassembled WGS sequence"/>
</dbReference>
<dbReference type="AlphaFoldDB" id="A0A5D3DRX4"/>
<gene>
    <name evidence="2" type="ORF">E5676_scaffold14G001070</name>
</gene>